<dbReference type="InterPro" id="IPR013785">
    <property type="entry name" value="Aldolase_TIM"/>
</dbReference>
<keyword evidence="3" id="KW-0560">Oxidoreductase</keyword>
<feature type="binding site" evidence="8">
    <location>
        <begin position="327"/>
        <end position="328"/>
    </location>
    <ligand>
        <name>FMN</name>
        <dbReference type="ChEBI" id="CHEBI:58210"/>
    </ligand>
</feature>
<keyword evidence="11" id="KW-1185">Reference proteome</keyword>
<comment type="caution">
    <text evidence="10">The sequence shown here is derived from an EMBL/GenBank/DDBJ whole genome shotgun (WGS) entry which is preliminary data.</text>
</comment>
<protein>
    <recommendedName>
        <fullName evidence="2">(S)-2-hydroxy-acid oxidase</fullName>
        <ecNumber evidence="2">1.1.3.15</ecNumber>
    </recommendedName>
</protein>
<feature type="binding site" evidence="8">
    <location>
        <position position="276"/>
    </location>
    <ligand>
        <name>glyoxylate</name>
        <dbReference type="ChEBI" id="CHEBI:36655"/>
    </ligand>
</feature>
<comment type="cofactor">
    <cofactor evidence="1">
        <name>FMN</name>
        <dbReference type="ChEBI" id="CHEBI:58210"/>
    </cofactor>
</comment>
<dbReference type="EC" id="1.1.3.15" evidence="2"/>
<comment type="catalytic activity">
    <reaction evidence="6">
        <text>2-hydroxyoctanoate + O2 = 2-oxooctanoate + H2O2</text>
        <dbReference type="Rhea" id="RHEA:67940"/>
        <dbReference type="ChEBI" id="CHEBI:15379"/>
        <dbReference type="ChEBI" id="CHEBI:16240"/>
        <dbReference type="ChEBI" id="CHEBI:133514"/>
        <dbReference type="ChEBI" id="CHEBI:176689"/>
    </reaction>
    <physiologicalReaction direction="left-to-right" evidence="6">
        <dbReference type="Rhea" id="RHEA:67941"/>
    </physiologicalReaction>
</comment>
<feature type="binding site" evidence="8">
    <location>
        <position position="34"/>
    </location>
    <ligand>
        <name>glyoxylate</name>
        <dbReference type="ChEBI" id="CHEBI:36655"/>
    </ligand>
</feature>
<evidence type="ECO:0000256" key="4">
    <source>
        <dbReference type="ARBA" id="ARBA00024042"/>
    </source>
</evidence>
<feature type="binding site" evidence="8">
    <location>
        <position position="271"/>
    </location>
    <ligand>
        <name>FMN</name>
        <dbReference type="ChEBI" id="CHEBI:58210"/>
    </ligand>
</feature>
<feature type="binding site" evidence="8">
    <location>
        <position position="172"/>
    </location>
    <ligand>
        <name>FMN</name>
        <dbReference type="ChEBI" id="CHEBI:58210"/>
    </ligand>
</feature>
<dbReference type="SUPFAM" id="SSF51395">
    <property type="entry name" value="FMN-linked oxidoreductases"/>
    <property type="match status" value="1"/>
</dbReference>
<evidence type="ECO:0000256" key="3">
    <source>
        <dbReference type="ARBA" id="ARBA00023002"/>
    </source>
</evidence>
<evidence type="ECO:0000256" key="7">
    <source>
        <dbReference type="PIRSR" id="PIRSR000138-1"/>
    </source>
</evidence>
<evidence type="ECO:0000256" key="2">
    <source>
        <dbReference type="ARBA" id="ARBA00013087"/>
    </source>
</evidence>
<feature type="active site" description="Proton acceptor" evidence="7">
    <location>
        <position position="273"/>
    </location>
</feature>
<dbReference type="FunFam" id="3.20.20.70:FF:000056">
    <property type="entry name" value="hydroxyacid oxidase 2"/>
    <property type="match status" value="1"/>
</dbReference>
<dbReference type="EMBL" id="CAIIXF020000006">
    <property type="protein sequence ID" value="CAH1785971.1"/>
    <property type="molecule type" value="Genomic_DNA"/>
</dbReference>
<feature type="binding site" evidence="8">
    <location>
        <position position="181"/>
    </location>
    <ligand>
        <name>glyoxylate</name>
        <dbReference type="ChEBI" id="CHEBI:36655"/>
    </ligand>
</feature>
<feature type="binding site" evidence="8">
    <location>
        <position position="249"/>
    </location>
    <ligand>
        <name>FMN</name>
        <dbReference type="ChEBI" id="CHEBI:58210"/>
    </ligand>
</feature>
<feature type="domain" description="FMN hydroxy acid dehydrogenase" evidence="9">
    <location>
        <begin position="8"/>
        <end position="378"/>
    </location>
</feature>
<dbReference type="InterPro" id="IPR012133">
    <property type="entry name" value="Alpha-hydoxy_acid_DH_FMN"/>
</dbReference>
<accession>A0A8S4P0F6</accession>
<dbReference type="GO" id="GO:0010181">
    <property type="term" value="F:FMN binding"/>
    <property type="evidence" value="ECO:0007669"/>
    <property type="project" value="InterPro"/>
</dbReference>
<evidence type="ECO:0000313" key="10">
    <source>
        <dbReference type="EMBL" id="CAH1785971.1"/>
    </source>
</evidence>
<dbReference type="Gene3D" id="3.20.20.70">
    <property type="entry name" value="Aldolase class I"/>
    <property type="match status" value="1"/>
</dbReference>
<proteinExistence type="inferred from homology"/>
<dbReference type="PANTHER" id="PTHR10578">
    <property type="entry name" value="S -2-HYDROXY-ACID OXIDASE-RELATED"/>
    <property type="match status" value="1"/>
</dbReference>
<comment type="similarity">
    <text evidence="4">Belongs to the FMN-dependent alpha-hydroxy acid dehydrogenase family.</text>
</comment>
<dbReference type="InterPro" id="IPR000262">
    <property type="entry name" value="FMN-dep_DH"/>
</dbReference>
<dbReference type="GO" id="GO:0003973">
    <property type="term" value="F:(S)-2-hydroxy-acid oxidase activity"/>
    <property type="evidence" value="ECO:0007669"/>
    <property type="project" value="UniProtKB-EC"/>
</dbReference>
<sequence length="383" mass="41602">MGPVTKKLTCLKDYEEAAREILSRRPHGPLIWQYYSQGAGDQRSLKENEDAFKRLQFLPRILVDVSKRDQRTTLQGQLVPSPIGIAPSSVHKMAHPMGELATVKGAAKHGHCLVLSTYANTSLEDIASSSIDCLKWFQLYIMNDANSNIARGFASDLIKRAEAAGYKALVLTVDLPVLGNRRVEREGDIDNVPLANDLPNFAKVKSPTLSASLIGSEESASSPTGLNPSVTWDIISWMKTITRLPIILKGILHPEDAKLAVKHGASGIWISNHGGRQLDSLLAPIDALPGIKEAVKDDIELYLDGGVRSGSDVVKAIALGARAVFVGRPALWGLICGGEDGVANVLKILRDEMDTAMALLGYTSLEEITKDCLFRNPMFKSNL</sequence>
<keyword evidence="8" id="KW-0288">FMN</keyword>
<reference evidence="10" key="1">
    <citation type="submission" date="2022-03" db="EMBL/GenBank/DDBJ databases">
        <authorList>
            <person name="Martin C."/>
        </authorList>
    </citation>
    <scope>NUCLEOTIDE SEQUENCE</scope>
</reference>
<dbReference type="PIRSF" id="PIRSF000138">
    <property type="entry name" value="Al-hdrx_acd_dh"/>
    <property type="match status" value="1"/>
</dbReference>
<keyword evidence="8" id="KW-0285">Flavoprotein</keyword>
<dbReference type="AlphaFoldDB" id="A0A8S4P0F6"/>
<dbReference type="Proteomes" id="UP000749559">
    <property type="component" value="Unassembled WGS sequence"/>
</dbReference>
<name>A0A8S4P0F6_OWEFU</name>
<feature type="binding site" evidence="8">
    <location>
        <position position="140"/>
    </location>
    <ligand>
        <name>glyoxylate</name>
        <dbReference type="ChEBI" id="CHEBI:36655"/>
    </ligand>
</feature>
<evidence type="ECO:0000256" key="6">
    <source>
        <dbReference type="ARBA" id="ARBA00029327"/>
    </source>
</evidence>
<dbReference type="PROSITE" id="PS51349">
    <property type="entry name" value="FMN_HYDROXY_ACID_DH_2"/>
    <property type="match status" value="1"/>
</dbReference>
<dbReference type="InterPro" id="IPR037396">
    <property type="entry name" value="FMN_HAD"/>
</dbReference>
<evidence type="ECO:0000256" key="1">
    <source>
        <dbReference type="ARBA" id="ARBA00001917"/>
    </source>
</evidence>
<evidence type="ECO:0000256" key="5">
    <source>
        <dbReference type="ARBA" id="ARBA00029325"/>
    </source>
</evidence>
<feature type="binding site" evidence="8">
    <location>
        <position position="138"/>
    </location>
    <ligand>
        <name>FMN</name>
        <dbReference type="ChEBI" id="CHEBI:58210"/>
    </ligand>
</feature>
<feature type="binding site" evidence="8">
    <location>
        <position position="116"/>
    </location>
    <ligand>
        <name>FMN</name>
        <dbReference type="ChEBI" id="CHEBI:58210"/>
    </ligand>
</feature>
<dbReference type="Pfam" id="PF01070">
    <property type="entry name" value="FMN_dh"/>
    <property type="match status" value="1"/>
</dbReference>
<dbReference type="CDD" id="cd02809">
    <property type="entry name" value="alpha_hydroxyacid_oxid_FMN"/>
    <property type="match status" value="1"/>
</dbReference>
<comment type="catalytic activity">
    <reaction evidence="5">
        <text>a (2S)-2-hydroxycarboxylate + O2 = a 2-oxocarboxylate + H2O2</text>
        <dbReference type="Rhea" id="RHEA:16789"/>
        <dbReference type="ChEBI" id="CHEBI:15379"/>
        <dbReference type="ChEBI" id="CHEBI:16240"/>
        <dbReference type="ChEBI" id="CHEBI:35179"/>
        <dbReference type="ChEBI" id="CHEBI:58123"/>
        <dbReference type="EC" id="1.1.3.15"/>
    </reaction>
    <physiologicalReaction direction="left-to-right" evidence="5">
        <dbReference type="Rhea" id="RHEA:16790"/>
    </physiologicalReaction>
</comment>
<dbReference type="PROSITE" id="PS00557">
    <property type="entry name" value="FMN_HYDROXY_ACID_DH_1"/>
    <property type="match status" value="1"/>
</dbReference>
<feature type="binding site" evidence="8">
    <location>
        <position position="273"/>
    </location>
    <ligand>
        <name>glyoxylate</name>
        <dbReference type="ChEBI" id="CHEBI:36655"/>
    </ligand>
</feature>
<evidence type="ECO:0000256" key="8">
    <source>
        <dbReference type="PIRSR" id="PIRSR000138-2"/>
    </source>
</evidence>
<dbReference type="OrthoDB" id="6274671at2759"/>
<dbReference type="GO" id="GO:0005777">
    <property type="term" value="C:peroxisome"/>
    <property type="evidence" value="ECO:0007669"/>
    <property type="project" value="UniProtKB-ARBA"/>
</dbReference>
<organism evidence="10 11">
    <name type="scientific">Owenia fusiformis</name>
    <name type="common">Polychaete worm</name>
    <dbReference type="NCBI Taxonomy" id="6347"/>
    <lineage>
        <taxon>Eukaryota</taxon>
        <taxon>Metazoa</taxon>
        <taxon>Spiralia</taxon>
        <taxon>Lophotrochozoa</taxon>
        <taxon>Annelida</taxon>
        <taxon>Polychaeta</taxon>
        <taxon>Sedentaria</taxon>
        <taxon>Canalipalpata</taxon>
        <taxon>Sabellida</taxon>
        <taxon>Oweniida</taxon>
        <taxon>Oweniidae</taxon>
        <taxon>Owenia</taxon>
    </lineage>
</organism>
<feature type="binding site" evidence="8">
    <location>
        <begin position="304"/>
        <end position="308"/>
    </location>
    <ligand>
        <name>FMN</name>
        <dbReference type="ChEBI" id="CHEBI:58210"/>
    </ligand>
</feature>
<dbReference type="InterPro" id="IPR008259">
    <property type="entry name" value="FMN_hydac_DH_AS"/>
</dbReference>
<evidence type="ECO:0000259" key="9">
    <source>
        <dbReference type="PROSITE" id="PS51349"/>
    </source>
</evidence>
<dbReference type="PANTHER" id="PTHR10578:SF149">
    <property type="entry name" value="2-HYDROXYACID OXIDASE 2"/>
    <property type="match status" value="1"/>
</dbReference>
<gene>
    <name evidence="10" type="ORF">OFUS_LOCUS11949</name>
</gene>
<evidence type="ECO:0000313" key="11">
    <source>
        <dbReference type="Proteomes" id="UP000749559"/>
    </source>
</evidence>